<sequence>MVEKVTDIILALTKAIKAFQLYGIDHPSSKNFYTPLYQKLFEFLEENSELTFQIERFTIRYSNQIVYEETEKDINIAFKLFRDGIRSVGFTEGLASDELLRFLEIISRPSEKQDIVLNLWETDFIHIHFYVVEEEDEKVDYKAPSEPAQKIDYNTWIKDMMSKENIDLTIPMIPDLSFDEIKTLKNEITYNEKSSMIPLTINTLVCFLDIEKSNEVIESLIKLLEQCIQNRDFYNARIIVHSLLKYPDVSVIEKFENETTISGFKKLFDIPEDDIFNEFVAFIGFFSKKSIPHFIRMTAHVRRQDRLDALRHRIAYIAQDDVTPIADFLKSDDTPSLINAIAILGITKVKDIVSLLQPLLRHPDPKVRIAVVSTLGQVGSLSLVTQFIDDVDLDVRIRVLQVLTQMKYPSIFPELLRRVKRREFLNLEFAEQKEYFNCLVSNGENNLIKHLKKILFKWLLFGRKRYRVMRKLAAAGLAQIQTEEAHEILQQGVASKNKDIRTACEMVLK</sequence>
<dbReference type="Pfam" id="PF13646">
    <property type="entry name" value="HEAT_2"/>
    <property type="match status" value="1"/>
</dbReference>
<gene>
    <name evidence="1" type="ORF">AMJ52_01590</name>
</gene>
<organism evidence="1 2">
    <name type="scientific">candidate division TA06 bacterium DG_78</name>
    <dbReference type="NCBI Taxonomy" id="1703772"/>
    <lineage>
        <taxon>Bacteria</taxon>
        <taxon>Bacteria division TA06</taxon>
    </lineage>
</organism>
<dbReference type="SUPFAM" id="SSF48371">
    <property type="entry name" value="ARM repeat"/>
    <property type="match status" value="1"/>
</dbReference>
<evidence type="ECO:0008006" key="3">
    <source>
        <dbReference type="Google" id="ProtNLM"/>
    </source>
</evidence>
<dbReference type="EMBL" id="LJNI01000012">
    <property type="protein sequence ID" value="KPJ74180.1"/>
    <property type="molecule type" value="Genomic_DNA"/>
</dbReference>
<proteinExistence type="predicted"/>
<name>A0A0S7YHM5_UNCT6</name>
<reference evidence="1 2" key="1">
    <citation type="journal article" date="2015" name="Microbiome">
        <title>Genomic resolution of linkages in carbon, nitrogen, and sulfur cycling among widespread estuary sediment bacteria.</title>
        <authorList>
            <person name="Baker B.J."/>
            <person name="Lazar C.S."/>
            <person name="Teske A.P."/>
            <person name="Dick G.J."/>
        </authorList>
    </citation>
    <scope>NUCLEOTIDE SEQUENCE [LARGE SCALE GENOMIC DNA]</scope>
    <source>
        <strain evidence="1">DG_78</strain>
    </source>
</reference>
<dbReference type="InterPro" id="IPR011989">
    <property type="entry name" value="ARM-like"/>
</dbReference>
<dbReference type="AlphaFoldDB" id="A0A0S7YHM5"/>
<accession>A0A0S7YHM5</accession>
<evidence type="ECO:0000313" key="2">
    <source>
        <dbReference type="Proteomes" id="UP000051012"/>
    </source>
</evidence>
<dbReference type="InterPro" id="IPR016024">
    <property type="entry name" value="ARM-type_fold"/>
</dbReference>
<protein>
    <recommendedName>
        <fullName evidence="3">HEAT repeat domain-containing protein</fullName>
    </recommendedName>
</protein>
<evidence type="ECO:0000313" key="1">
    <source>
        <dbReference type="EMBL" id="KPJ74180.1"/>
    </source>
</evidence>
<comment type="caution">
    <text evidence="1">The sequence shown here is derived from an EMBL/GenBank/DDBJ whole genome shotgun (WGS) entry which is preliminary data.</text>
</comment>
<dbReference type="Gene3D" id="1.25.10.10">
    <property type="entry name" value="Leucine-rich Repeat Variant"/>
    <property type="match status" value="1"/>
</dbReference>
<dbReference type="Proteomes" id="UP000051012">
    <property type="component" value="Unassembled WGS sequence"/>
</dbReference>